<evidence type="ECO:0000313" key="3">
    <source>
        <dbReference type="Proteomes" id="UP000184368"/>
    </source>
</evidence>
<dbReference type="EMBL" id="FQUO01000002">
    <property type="protein sequence ID" value="SHE73119.1"/>
    <property type="molecule type" value="Genomic_DNA"/>
</dbReference>
<evidence type="ECO:0000313" key="2">
    <source>
        <dbReference type="EMBL" id="SHE73119.1"/>
    </source>
</evidence>
<dbReference type="Proteomes" id="UP000184368">
    <property type="component" value="Unassembled WGS sequence"/>
</dbReference>
<accession>A0A1M4VVX1</accession>
<name>A0A1M4VVX1_9BACT</name>
<reference evidence="2 3" key="1">
    <citation type="submission" date="2016-11" db="EMBL/GenBank/DDBJ databases">
        <authorList>
            <person name="Jaros S."/>
            <person name="Januszkiewicz K."/>
            <person name="Wedrychowicz H."/>
        </authorList>
    </citation>
    <scope>NUCLEOTIDE SEQUENCE [LARGE SCALE GENOMIC DNA]</scope>
    <source>
        <strain evidence="2 3">DSM 26897</strain>
    </source>
</reference>
<protein>
    <submittedName>
        <fullName evidence="2">Uncharacterized protein</fullName>
    </submittedName>
</protein>
<gene>
    <name evidence="2" type="ORF">SAMN05444008_102402</name>
</gene>
<proteinExistence type="predicted"/>
<keyword evidence="3" id="KW-1185">Reference proteome</keyword>
<dbReference type="RefSeq" id="WP_158069962.1">
    <property type="nucleotide sequence ID" value="NZ_FQUO01000002.1"/>
</dbReference>
<evidence type="ECO:0000256" key="1">
    <source>
        <dbReference type="SAM" id="Coils"/>
    </source>
</evidence>
<keyword evidence="1" id="KW-0175">Coiled coil</keyword>
<feature type="coiled-coil region" evidence="1">
    <location>
        <begin position="9"/>
        <end position="43"/>
    </location>
</feature>
<dbReference type="AlphaFoldDB" id="A0A1M4VVX1"/>
<sequence>MQPDKLLNLQRLQQLLKDKDKRIEQLLHERNRYKQMYDHLKAKKSNAATTIHKQKD</sequence>
<organism evidence="2 3">
    <name type="scientific">Cnuella takakiae</name>
    <dbReference type="NCBI Taxonomy" id="1302690"/>
    <lineage>
        <taxon>Bacteria</taxon>
        <taxon>Pseudomonadati</taxon>
        <taxon>Bacteroidota</taxon>
        <taxon>Chitinophagia</taxon>
        <taxon>Chitinophagales</taxon>
        <taxon>Chitinophagaceae</taxon>
        <taxon>Cnuella</taxon>
    </lineage>
</organism>